<feature type="transmembrane region" description="Helical" evidence="1">
    <location>
        <begin position="88"/>
        <end position="111"/>
    </location>
</feature>
<gene>
    <name evidence="2" type="ORF">FHX73_14326</name>
</gene>
<keyword evidence="1" id="KW-1133">Transmembrane helix</keyword>
<dbReference type="Proteomes" id="UP000317940">
    <property type="component" value="Unassembled WGS sequence"/>
</dbReference>
<dbReference type="AlphaFoldDB" id="A0A561T6V6"/>
<keyword evidence="3" id="KW-1185">Reference proteome</keyword>
<comment type="caution">
    <text evidence="2">The sequence shown here is derived from an EMBL/GenBank/DDBJ whole genome shotgun (WGS) entry which is preliminary data.</text>
</comment>
<feature type="transmembrane region" description="Helical" evidence="1">
    <location>
        <begin position="56"/>
        <end position="76"/>
    </location>
</feature>
<evidence type="ECO:0000313" key="2">
    <source>
        <dbReference type="EMBL" id="TWF82844.1"/>
    </source>
</evidence>
<proteinExistence type="predicted"/>
<protein>
    <submittedName>
        <fullName evidence="2">Uncharacterized protein</fullName>
    </submittedName>
</protein>
<accession>A0A561T6V6</accession>
<keyword evidence="1" id="KW-0472">Membrane</keyword>
<name>A0A561T6V6_9ACTN</name>
<feature type="transmembrane region" description="Helical" evidence="1">
    <location>
        <begin position="179"/>
        <end position="201"/>
    </location>
</feature>
<sequence>MLIGAALLAVALFLPVLSFRYAPPGGAGIVAGHSIKAFTDPITGWQLAQQSWSHIRLFFGFVIVRLLLPIAPGLAAQVRRKLQVSASYSHALVHILFVVALLAMIGLAVAVGTVVMPANGEAGIADSLHNTKSIIPGDSVPADANDPGTPYLAASLGAGFYFLAAGMLVSAVSMWRKVVLAFVALIAVIIVLSFIDGIAGARLNESFLHHLDGFR</sequence>
<evidence type="ECO:0000256" key="1">
    <source>
        <dbReference type="SAM" id="Phobius"/>
    </source>
</evidence>
<reference evidence="2 3" key="1">
    <citation type="submission" date="2019-06" db="EMBL/GenBank/DDBJ databases">
        <title>Sequencing the genomes of 1000 actinobacteria strains.</title>
        <authorList>
            <person name="Klenk H.-P."/>
        </authorList>
    </citation>
    <scope>NUCLEOTIDE SEQUENCE [LARGE SCALE GENOMIC DNA]</scope>
    <source>
        <strain evidence="2 3">DSM 44826</strain>
    </source>
</reference>
<keyword evidence="1" id="KW-0812">Transmembrane</keyword>
<feature type="transmembrane region" description="Helical" evidence="1">
    <location>
        <begin position="151"/>
        <end position="172"/>
    </location>
</feature>
<dbReference type="EMBL" id="VIWT01000004">
    <property type="protein sequence ID" value="TWF82844.1"/>
    <property type="molecule type" value="Genomic_DNA"/>
</dbReference>
<evidence type="ECO:0000313" key="3">
    <source>
        <dbReference type="Proteomes" id="UP000317940"/>
    </source>
</evidence>
<organism evidence="2 3">
    <name type="scientific">Kitasatospora viridis</name>
    <dbReference type="NCBI Taxonomy" id="281105"/>
    <lineage>
        <taxon>Bacteria</taxon>
        <taxon>Bacillati</taxon>
        <taxon>Actinomycetota</taxon>
        <taxon>Actinomycetes</taxon>
        <taxon>Kitasatosporales</taxon>
        <taxon>Streptomycetaceae</taxon>
        <taxon>Kitasatospora</taxon>
    </lineage>
</organism>